<name>U5W4Z3_9ACTN</name>
<dbReference type="KEGG" id="afs:AFR_29715"/>
<proteinExistence type="predicted"/>
<keyword evidence="1" id="KW-0175">Coiled coil</keyword>
<accession>U5W4Z3</accession>
<dbReference type="HOGENOM" id="CLU_086897_0_0_11"/>
<sequence>MLGLLVASMVNCLGGEWWPMFAALGAVLIVVSVFVRPGRQPGTVFAPNFEVQPEEHRLLVASQERKTMSEVVEVVGRISATWSELDVMIDVVSAEHAVARATFDLAGLLERRERLRRTRDDLQTLPNGGLPASNPAVRSLTAQIDRINRAYSQVDAEISRRIAALEKTAEVGEMFVNEEALRRATQHAEQMLAELDQETLTSRLEPEPSTALADEMDAVLRAYRELIDIPNGVG</sequence>
<keyword evidence="2" id="KW-1133">Transmembrane helix</keyword>
<dbReference type="EMBL" id="CP006272">
    <property type="protein sequence ID" value="AGZ44204.1"/>
    <property type="molecule type" value="Genomic_DNA"/>
</dbReference>
<keyword evidence="4" id="KW-1185">Reference proteome</keyword>
<evidence type="ECO:0000256" key="2">
    <source>
        <dbReference type="SAM" id="Phobius"/>
    </source>
</evidence>
<reference evidence="3 4" key="1">
    <citation type="journal article" date="2014" name="J. Biotechnol.">
        <title>Complete genome sequence of the actinobacterium Actinoplanes friuliensis HAG 010964, producer of the lipopeptide antibiotic friulimycin.</title>
        <authorList>
            <person name="Ruckert C."/>
            <person name="Szczepanowski R."/>
            <person name="Albersmeier A."/>
            <person name="Goesmann A."/>
            <person name="Fischer N."/>
            <person name="Steinkamper A."/>
            <person name="Puhler A."/>
            <person name="Biener R."/>
            <person name="Schwartz D."/>
            <person name="Kalinowski J."/>
        </authorList>
    </citation>
    <scope>NUCLEOTIDE SEQUENCE [LARGE SCALE GENOMIC DNA]</scope>
    <source>
        <strain evidence="3 4">DSM 7358</strain>
    </source>
</reference>
<evidence type="ECO:0000256" key="1">
    <source>
        <dbReference type="SAM" id="Coils"/>
    </source>
</evidence>
<organism evidence="3 4">
    <name type="scientific">Actinoplanes friuliensis DSM 7358</name>
    <dbReference type="NCBI Taxonomy" id="1246995"/>
    <lineage>
        <taxon>Bacteria</taxon>
        <taxon>Bacillati</taxon>
        <taxon>Actinomycetota</taxon>
        <taxon>Actinomycetes</taxon>
        <taxon>Micromonosporales</taxon>
        <taxon>Micromonosporaceae</taxon>
        <taxon>Actinoplanes</taxon>
    </lineage>
</organism>
<gene>
    <name evidence="3" type="ORF">AFR_29715</name>
</gene>
<keyword evidence="2" id="KW-0472">Membrane</keyword>
<evidence type="ECO:0000313" key="3">
    <source>
        <dbReference type="EMBL" id="AGZ44204.1"/>
    </source>
</evidence>
<dbReference type="Proteomes" id="UP000017746">
    <property type="component" value="Chromosome"/>
</dbReference>
<evidence type="ECO:0000313" key="4">
    <source>
        <dbReference type="Proteomes" id="UP000017746"/>
    </source>
</evidence>
<dbReference type="eggNOG" id="ENOG50327ME">
    <property type="taxonomic scope" value="Bacteria"/>
</dbReference>
<dbReference type="AlphaFoldDB" id="U5W4Z3"/>
<keyword evidence="2" id="KW-0812">Transmembrane</keyword>
<feature type="transmembrane region" description="Helical" evidence="2">
    <location>
        <begin position="17"/>
        <end position="35"/>
    </location>
</feature>
<feature type="coiled-coil region" evidence="1">
    <location>
        <begin position="105"/>
        <end position="198"/>
    </location>
</feature>
<protein>
    <submittedName>
        <fullName evidence="3">Uncharacterized protein</fullName>
    </submittedName>
</protein>